<dbReference type="EMBL" id="JAXQNO010000024">
    <property type="protein sequence ID" value="KAK4762705.1"/>
    <property type="molecule type" value="Genomic_DNA"/>
</dbReference>
<dbReference type="GO" id="GO:0008168">
    <property type="term" value="F:methyltransferase activity"/>
    <property type="evidence" value="ECO:0007669"/>
    <property type="project" value="UniProtKB-KW"/>
</dbReference>
<gene>
    <name evidence="5" type="ORF">SAY86_008473</name>
</gene>
<protein>
    <submittedName>
        <fullName evidence="5">Uncharacterized protein</fullName>
    </submittedName>
</protein>
<evidence type="ECO:0000256" key="1">
    <source>
        <dbReference type="ARBA" id="ARBA00022603"/>
    </source>
</evidence>
<evidence type="ECO:0000256" key="4">
    <source>
        <dbReference type="ARBA" id="ARBA00022842"/>
    </source>
</evidence>
<dbReference type="Pfam" id="PF03492">
    <property type="entry name" value="Methyltransf_7"/>
    <property type="match status" value="1"/>
</dbReference>
<keyword evidence="4" id="KW-0460">Magnesium</keyword>
<evidence type="ECO:0000313" key="5">
    <source>
        <dbReference type="EMBL" id="KAK4762705.1"/>
    </source>
</evidence>
<dbReference type="Gene3D" id="3.40.50.150">
    <property type="entry name" value="Vaccinia Virus protein VP39"/>
    <property type="match status" value="1"/>
</dbReference>
<dbReference type="GO" id="GO:0032259">
    <property type="term" value="P:methylation"/>
    <property type="evidence" value="ECO:0007669"/>
    <property type="project" value="UniProtKB-KW"/>
</dbReference>
<evidence type="ECO:0000256" key="2">
    <source>
        <dbReference type="ARBA" id="ARBA00022679"/>
    </source>
</evidence>
<reference evidence="5 6" key="1">
    <citation type="journal article" date="2023" name="Hortic Res">
        <title>Pangenome of water caltrop reveals structural variations and asymmetric subgenome divergence after allopolyploidization.</title>
        <authorList>
            <person name="Zhang X."/>
            <person name="Chen Y."/>
            <person name="Wang L."/>
            <person name="Yuan Y."/>
            <person name="Fang M."/>
            <person name="Shi L."/>
            <person name="Lu R."/>
            <person name="Comes H.P."/>
            <person name="Ma Y."/>
            <person name="Chen Y."/>
            <person name="Huang G."/>
            <person name="Zhou Y."/>
            <person name="Zheng Z."/>
            <person name="Qiu Y."/>
        </authorList>
    </citation>
    <scope>NUCLEOTIDE SEQUENCE [LARGE SCALE GENOMIC DNA]</scope>
    <source>
        <strain evidence="5">F231</strain>
    </source>
</reference>
<proteinExistence type="predicted"/>
<name>A0AAN7K8J0_TRANT</name>
<keyword evidence="6" id="KW-1185">Reference proteome</keyword>
<dbReference type="Gene3D" id="1.10.1200.270">
    <property type="entry name" value="Methyltransferase, alpha-helical capping domain"/>
    <property type="match status" value="1"/>
</dbReference>
<dbReference type="GO" id="GO:0046872">
    <property type="term" value="F:metal ion binding"/>
    <property type="evidence" value="ECO:0007669"/>
    <property type="project" value="UniProtKB-KW"/>
</dbReference>
<accession>A0AAN7K8J0</accession>
<dbReference type="AlphaFoldDB" id="A0AAN7K8J0"/>
<sequence>MEVDSFAMNGGDGPTGYFVNSRFQRIQCDEAKALLQCSIQKHLVLPLDSKMSISKPVFRIADLGCSVGPNTFASVDSIIDAVTSEYKAKCLDSKIPEFQVFFNDQARNDFNTLFRNLPAERAYTAAGIPGSFHGRLFPMASVDIFHSASALHWLSGVPDEVKDPLSLAWNRGKVTYVESAPEVAEAYKAQFQKDIMEFFNARAMEIADNGLLAILMLCHPEGTAVSCSVAMDMFECLGHTLVDMVNEGLIEEALVDSFNMPLFFPTASEMTEVISEIQGIRTEVVEEIQCLREKSMLGDTSTMSLQLRAITEEILNKHFGPGIIDAIFQRMPQKFEEYLRSPSFAAEKLQNLFLLVKKVTVSSG</sequence>
<dbReference type="Proteomes" id="UP001346149">
    <property type="component" value="Unassembled WGS sequence"/>
</dbReference>
<dbReference type="InterPro" id="IPR042086">
    <property type="entry name" value="MeTrfase_capping"/>
</dbReference>
<evidence type="ECO:0000313" key="6">
    <source>
        <dbReference type="Proteomes" id="UP001346149"/>
    </source>
</evidence>
<keyword evidence="2" id="KW-0808">Transferase</keyword>
<dbReference type="PANTHER" id="PTHR31009">
    <property type="entry name" value="S-ADENOSYL-L-METHIONINE:CARBOXYL METHYLTRANSFERASE FAMILY PROTEIN"/>
    <property type="match status" value="1"/>
</dbReference>
<comment type="caution">
    <text evidence="5">The sequence shown here is derived from an EMBL/GenBank/DDBJ whole genome shotgun (WGS) entry which is preliminary data.</text>
</comment>
<dbReference type="InterPro" id="IPR005299">
    <property type="entry name" value="MeTrfase_7"/>
</dbReference>
<dbReference type="InterPro" id="IPR029063">
    <property type="entry name" value="SAM-dependent_MTases_sf"/>
</dbReference>
<evidence type="ECO:0000256" key="3">
    <source>
        <dbReference type="ARBA" id="ARBA00022723"/>
    </source>
</evidence>
<keyword evidence="3" id="KW-0479">Metal-binding</keyword>
<dbReference type="SUPFAM" id="SSF53335">
    <property type="entry name" value="S-adenosyl-L-methionine-dependent methyltransferases"/>
    <property type="match status" value="1"/>
</dbReference>
<organism evidence="5 6">
    <name type="scientific">Trapa natans</name>
    <name type="common">Water chestnut</name>
    <dbReference type="NCBI Taxonomy" id="22666"/>
    <lineage>
        <taxon>Eukaryota</taxon>
        <taxon>Viridiplantae</taxon>
        <taxon>Streptophyta</taxon>
        <taxon>Embryophyta</taxon>
        <taxon>Tracheophyta</taxon>
        <taxon>Spermatophyta</taxon>
        <taxon>Magnoliopsida</taxon>
        <taxon>eudicotyledons</taxon>
        <taxon>Gunneridae</taxon>
        <taxon>Pentapetalae</taxon>
        <taxon>rosids</taxon>
        <taxon>malvids</taxon>
        <taxon>Myrtales</taxon>
        <taxon>Lythraceae</taxon>
        <taxon>Trapa</taxon>
    </lineage>
</organism>
<keyword evidence="1" id="KW-0489">Methyltransferase</keyword>